<evidence type="ECO:0000313" key="3">
    <source>
        <dbReference type="Proteomes" id="UP000479710"/>
    </source>
</evidence>
<comment type="caution">
    <text evidence="2">The sequence shown here is derived from an EMBL/GenBank/DDBJ whole genome shotgun (WGS) entry which is preliminary data.</text>
</comment>
<gene>
    <name evidence="2" type="ORF">E2562_038809</name>
</gene>
<proteinExistence type="predicted"/>
<evidence type="ECO:0000313" key="2">
    <source>
        <dbReference type="EMBL" id="KAF0936123.1"/>
    </source>
</evidence>
<feature type="region of interest" description="Disordered" evidence="1">
    <location>
        <begin position="57"/>
        <end position="85"/>
    </location>
</feature>
<keyword evidence="3" id="KW-1185">Reference proteome</keyword>
<dbReference type="EMBL" id="SPHZ02000001">
    <property type="protein sequence ID" value="KAF0936123.1"/>
    <property type="molecule type" value="Genomic_DNA"/>
</dbReference>
<organism evidence="2 3">
    <name type="scientific">Oryza meyeriana var. granulata</name>
    <dbReference type="NCBI Taxonomy" id="110450"/>
    <lineage>
        <taxon>Eukaryota</taxon>
        <taxon>Viridiplantae</taxon>
        <taxon>Streptophyta</taxon>
        <taxon>Embryophyta</taxon>
        <taxon>Tracheophyta</taxon>
        <taxon>Spermatophyta</taxon>
        <taxon>Magnoliopsida</taxon>
        <taxon>Liliopsida</taxon>
        <taxon>Poales</taxon>
        <taxon>Poaceae</taxon>
        <taxon>BOP clade</taxon>
        <taxon>Oryzoideae</taxon>
        <taxon>Oryzeae</taxon>
        <taxon>Oryzinae</taxon>
        <taxon>Oryza</taxon>
        <taxon>Oryza meyeriana</taxon>
    </lineage>
</organism>
<sequence length="129" mass="13983">MPVSDSDPCAARVHHTKHDAAARGRPHRGRDPSCRTWGCARSLRRWPEADGVLHVTTAGENAGSMDRDVRASTPALPASPSGSCRFRARRSPAPSLLLFAIGDKRMRLTREVEGLFAIGTPVVLCVVCR</sequence>
<accession>A0A6G1FH20</accession>
<evidence type="ECO:0000256" key="1">
    <source>
        <dbReference type="SAM" id="MobiDB-lite"/>
    </source>
</evidence>
<dbReference type="Proteomes" id="UP000479710">
    <property type="component" value="Unassembled WGS sequence"/>
</dbReference>
<name>A0A6G1FH20_9ORYZ</name>
<dbReference type="AlphaFoldDB" id="A0A6G1FH20"/>
<reference evidence="2 3" key="1">
    <citation type="submission" date="2019-11" db="EMBL/GenBank/DDBJ databases">
        <title>Whole genome sequence of Oryza granulata.</title>
        <authorList>
            <person name="Li W."/>
        </authorList>
    </citation>
    <scope>NUCLEOTIDE SEQUENCE [LARGE SCALE GENOMIC DNA]</scope>
    <source>
        <strain evidence="3">cv. Menghai</strain>
        <tissue evidence="2">Leaf</tissue>
    </source>
</reference>
<feature type="region of interest" description="Disordered" evidence="1">
    <location>
        <begin position="1"/>
        <end position="33"/>
    </location>
</feature>
<protein>
    <submittedName>
        <fullName evidence="2">Uncharacterized protein</fullName>
    </submittedName>
</protein>